<reference evidence="2 3" key="1">
    <citation type="submission" date="2018-04" db="EMBL/GenBank/DDBJ databases">
        <title>Genomic Encyclopedia of Archaeal and Bacterial Type Strains, Phase II (KMG-II): from individual species to whole genera.</title>
        <authorList>
            <person name="Goeker M."/>
        </authorList>
    </citation>
    <scope>NUCLEOTIDE SEQUENCE [LARGE SCALE GENOMIC DNA]</scope>
    <source>
        <strain evidence="2 3">DSM 45169</strain>
    </source>
</reference>
<dbReference type="AlphaFoldDB" id="A0A2T4Z9F7"/>
<dbReference type="OrthoDB" id="1716040at2"/>
<protein>
    <submittedName>
        <fullName evidence="2">Putative alkaline shock family protein YloU</fullName>
    </submittedName>
</protein>
<proteinExistence type="predicted"/>
<evidence type="ECO:0000256" key="1">
    <source>
        <dbReference type="SAM" id="Phobius"/>
    </source>
</evidence>
<keyword evidence="1" id="KW-0812">Transmembrane</keyword>
<keyword evidence="1" id="KW-0472">Membrane</keyword>
<dbReference type="Proteomes" id="UP000241639">
    <property type="component" value="Unassembled WGS sequence"/>
</dbReference>
<gene>
    <name evidence="2" type="ORF">C8J48_1113</name>
</gene>
<feature type="transmembrane region" description="Helical" evidence="1">
    <location>
        <begin position="51"/>
        <end position="71"/>
    </location>
</feature>
<name>A0A2T4Z9F7_9BACL</name>
<comment type="caution">
    <text evidence="2">The sequence shown here is derived from an EMBL/GenBank/DDBJ whole genome shotgun (WGS) entry which is preliminary data.</text>
</comment>
<evidence type="ECO:0000313" key="2">
    <source>
        <dbReference type="EMBL" id="PTM58528.1"/>
    </source>
</evidence>
<dbReference type="RefSeq" id="WP_107725324.1">
    <property type="nucleotide sequence ID" value="NZ_PZZP01000001.1"/>
</dbReference>
<keyword evidence="1" id="KW-1133">Transmembrane helix</keyword>
<dbReference type="NCBIfam" id="NF033218">
    <property type="entry name" value="anchor_AmaP"/>
    <property type="match status" value="1"/>
</dbReference>
<evidence type="ECO:0000313" key="3">
    <source>
        <dbReference type="Proteomes" id="UP000241639"/>
    </source>
</evidence>
<dbReference type="EMBL" id="PZZP01000001">
    <property type="protein sequence ID" value="PTM58528.1"/>
    <property type="molecule type" value="Genomic_DNA"/>
</dbReference>
<keyword evidence="3" id="KW-1185">Reference proteome</keyword>
<organism evidence="2 3">
    <name type="scientific">Desmospora activa DSM 45169</name>
    <dbReference type="NCBI Taxonomy" id="1121389"/>
    <lineage>
        <taxon>Bacteria</taxon>
        <taxon>Bacillati</taxon>
        <taxon>Bacillota</taxon>
        <taxon>Bacilli</taxon>
        <taxon>Bacillales</taxon>
        <taxon>Thermoactinomycetaceae</taxon>
        <taxon>Desmospora</taxon>
    </lineage>
</organism>
<accession>A0A2T4Z9F7</accession>
<sequence length="187" mass="20730">MNAHHRLLLLIFSLILLVVSGVGALITIDVGIGKKETVTRWMDTVYADPQIRWPVLVISLLLILFTLHTIIQLSQNRDQETGVDRMTEFGHIRVSLKTLENLALQAGNNIKGIHNLSARVKHDVTHSSVGIGLKLTVDGDIPIQVLSEQLQQTVKTHVEEIAGVNVNKISVYIADTVQPDRTPVRID</sequence>